<protein>
    <submittedName>
        <fullName evidence="2">Uncharacterized protein</fullName>
    </submittedName>
</protein>
<accession>A0A6V7HHK1</accession>
<keyword evidence="3" id="KW-1185">Reference proteome</keyword>
<evidence type="ECO:0000313" key="2">
    <source>
        <dbReference type="EMBL" id="CAD1480273.1"/>
    </source>
</evidence>
<evidence type="ECO:0000313" key="3">
    <source>
        <dbReference type="Proteomes" id="UP000752696"/>
    </source>
</evidence>
<evidence type="ECO:0000256" key="1">
    <source>
        <dbReference type="SAM" id="MobiDB-lite"/>
    </source>
</evidence>
<dbReference type="EMBL" id="CAJDYZ010011914">
    <property type="protein sequence ID" value="CAD1480273.1"/>
    <property type="molecule type" value="Genomic_DNA"/>
</dbReference>
<feature type="non-terminal residue" evidence="2">
    <location>
        <position position="218"/>
    </location>
</feature>
<proteinExistence type="predicted"/>
<gene>
    <name evidence="2" type="ORF">MHI_LOCUS905692</name>
</gene>
<feature type="non-terminal residue" evidence="2">
    <location>
        <position position="1"/>
    </location>
</feature>
<sequence>KEQNGWEKNHELCFVCRRLSESQFRHSLSRDDDIFSRKGTANASNSESPISPMGSHGNPSRETVFDIGSNTLPRGKMNVQRLFYRAKQHYRVQLQNESFVSNASEPSALCVFHLLVISKLSVVEFRRNTNELSSGSPERKWFTYGSEFYPVTRFSCKFVPVHRISVATSQATKLHKMFSLFVYLVCDEILQDRPSIWSKRATDTTTIVAVLPLVKIIS</sequence>
<organism evidence="2 3">
    <name type="scientific">Heterotrigona itama</name>
    <dbReference type="NCBI Taxonomy" id="395501"/>
    <lineage>
        <taxon>Eukaryota</taxon>
        <taxon>Metazoa</taxon>
        <taxon>Ecdysozoa</taxon>
        <taxon>Arthropoda</taxon>
        <taxon>Hexapoda</taxon>
        <taxon>Insecta</taxon>
        <taxon>Pterygota</taxon>
        <taxon>Neoptera</taxon>
        <taxon>Endopterygota</taxon>
        <taxon>Hymenoptera</taxon>
        <taxon>Apocrita</taxon>
        <taxon>Aculeata</taxon>
        <taxon>Apoidea</taxon>
        <taxon>Anthophila</taxon>
        <taxon>Apidae</taxon>
        <taxon>Heterotrigona</taxon>
    </lineage>
</organism>
<comment type="caution">
    <text evidence="2">The sequence shown here is derived from an EMBL/GenBank/DDBJ whole genome shotgun (WGS) entry which is preliminary data.</text>
</comment>
<dbReference type="Proteomes" id="UP000752696">
    <property type="component" value="Unassembled WGS sequence"/>
</dbReference>
<feature type="region of interest" description="Disordered" evidence="1">
    <location>
        <begin position="36"/>
        <end position="66"/>
    </location>
</feature>
<feature type="compositionally biased region" description="Polar residues" evidence="1">
    <location>
        <begin position="39"/>
        <end position="49"/>
    </location>
</feature>
<name>A0A6V7HHK1_9HYME</name>
<dbReference type="AlphaFoldDB" id="A0A6V7HHK1"/>
<reference evidence="2" key="1">
    <citation type="submission" date="2020-07" db="EMBL/GenBank/DDBJ databases">
        <authorList>
            <person name="Nazaruddin N."/>
        </authorList>
    </citation>
    <scope>NUCLEOTIDE SEQUENCE</scope>
</reference>